<dbReference type="EMBL" id="JBCGBO010000005">
    <property type="protein sequence ID" value="KAK9199061.1"/>
    <property type="molecule type" value="Genomic_DNA"/>
</dbReference>
<dbReference type="AlphaFoldDB" id="A0AAP0M9J0"/>
<dbReference type="Proteomes" id="UP001428341">
    <property type="component" value="Unassembled WGS sequence"/>
</dbReference>
<sequence>MKNYWSSTSNVVCVGHLFRECAEYNAMQPLEQGSCEFPYKESIQANVVVDKTKNKYWGRGESSKVKSPDEVQDQGNNGGESDSNLISQPVQDQTHDPAQKAKKKQDGRAEAEWSEADAICIKSDRALMVIDKGGNEKSSKKIFEIRKVENGMQGKRVKEGVRKAHKERENINIDPILSKPIKQKTQAQKASSTQENTSYEENRPL</sequence>
<protein>
    <submittedName>
        <fullName evidence="2">Uncharacterized protein</fullName>
    </submittedName>
</protein>
<feature type="region of interest" description="Disordered" evidence="1">
    <location>
        <begin position="58"/>
        <end position="114"/>
    </location>
</feature>
<feature type="compositionally biased region" description="Polar residues" evidence="1">
    <location>
        <begin position="73"/>
        <end position="92"/>
    </location>
</feature>
<evidence type="ECO:0000256" key="1">
    <source>
        <dbReference type="SAM" id="MobiDB-lite"/>
    </source>
</evidence>
<evidence type="ECO:0000313" key="2">
    <source>
        <dbReference type="EMBL" id="KAK9199061.1"/>
    </source>
</evidence>
<proteinExistence type="predicted"/>
<feature type="compositionally biased region" description="Basic and acidic residues" evidence="1">
    <location>
        <begin position="156"/>
        <end position="171"/>
    </location>
</feature>
<feature type="compositionally biased region" description="Polar residues" evidence="1">
    <location>
        <begin position="183"/>
        <end position="199"/>
    </location>
</feature>
<feature type="region of interest" description="Disordered" evidence="1">
    <location>
        <begin position="156"/>
        <end position="205"/>
    </location>
</feature>
<comment type="caution">
    <text evidence="2">The sequence shown here is derived from an EMBL/GenBank/DDBJ whole genome shotgun (WGS) entry which is preliminary data.</text>
</comment>
<feature type="compositionally biased region" description="Basic and acidic residues" evidence="1">
    <location>
        <begin position="93"/>
        <end position="111"/>
    </location>
</feature>
<evidence type="ECO:0000313" key="3">
    <source>
        <dbReference type="Proteomes" id="UP001428341"/>
    </source>
</evidence>
<keyword evidence="3" id="KW-1185">Reference proteome</keyword>
<accession>A0AAP0M9J0</accession>
<organism evidence="2 3">
    <name type="scientific">Citrus x changshan-huyou</name>
    <dbReference type="NCBI Taxonomy" id="2935761"/>
    <lineage>
        <taxon>Eukaryota</taxon>
        <taxon>Viridiplantae</taxon>
        <taxon>Streptophyta</taxon>
        <taxon>Embryophyta</taxon>
        <taxon>Tracheophyta</taxon>
        <taxon>Spermatophyta</taxon>
        <taxon>Magnoliopsida</taxon>
        <taxon>eudicotyledons</taxon>
        <taxon>Gunneridae</taxon>
        <taxon>Pentapetalae</taxon>
        <taxon>rosids</taxon>
        <taxon>malvids</taxon>
        <taxon>Sapindales</taxon>
        <taxon>Rutaceae</taxon>
        <taxon>Aurantioideae</taxon>
        <taxon>Citrus</taxon>
    </lineage>
</organism>
<gene>
    <name evidence="2" type="ORF">WN944_014248</name>
</gene>
<reference evidence="2 3" key="1">
    <citation type="submission" date="2024-05" db="EMBL/GenBank/DDBJ databases">
        <title>Haplotype-resolved chromosome-level genome assembly of Huyou (Citrus changshanensis).</title>
        <authorList>
            <person name="Miao C."/>
            <person name="Chen W."/>
            <person name="Wu Y."/>
            <person name="Wang L."/>
            <person name="Zhao S."/>
            <person name="Grierson D."/>
            <person name="Xu C."/>
            <person name="Chen K."/>
        </authorList>
    </citation>
    <scope>NUCLEOTIDE SEQUENCE [LARGE SCALE GENOMIC DNA]</scope>
    <source>
        <strain evidence="2">01-14</strain>
        <tissue evidence="2">Leaf</tissue>
    </source>
</reference>
<name>A0AAP0M9J0_9ROSI</name>